<dbReference type="OrthoDB" id="1029639at2759"/>
<keyword evidence="5" id="KW-0472">Membrane</keyword>
<feature type="region of interest" description="Disordered" evidence="7">
    <location>
        <begin position="63"/>
        <end position="151"/>
    </location>
</feature>
<dbReference type="GO" id="GO:0016020">
    <property type="term" value="C:membrane"/>
    <property type="evidence" value="ECO:0007669"/>
    <property type="project" value="UniProtKB-SubCell"/>
</dbReference>
<dbReference type="InterPro" id="IPR035892">
    <property type="entry name" value="C2_domain_sf"/>
</dbReference>
<dbReference type="SUPFAM" id="SSF49562">
    <property type="entry name" value="C2 domain (Calcium/lipid-binding domain, CaLB)"/>
    <property type="match status" value="1"/>
</dbReference>
<protein>
    <submittedName>
        <fullName evidence="10">Integral membrane single C2 domain</fullName>
    </submittedName>
</protein>
<dbReference type="GO" id="GO:0006869">
    <property type="term" value="P:lipid transport"/>
    <property type="evidence" value="ECO:0007669"/>
    <property type="project" value="UniProtKB-KW"/>
</dbReference>
<comment type="caution">
    <text evidence="10">The sequence shown here is derived from an EMBL/GenBank/DDBJ whole genome shotgun (WGS) entry which is preliminary data.</text>
</comment>
<evidence type="ECO:0000256" key="3">
    <source>
        <dbReference type="ARBA" id="ARBA00023055"/>
    </source>
</evidence>
<dbReference type="Pfam" id="PF00168">
    <property type="entry name" value="C2"/>
    <property type="match status" value="1"/>
</dbReference>
<keyword evidence="2" id="KW-0813">Transport</keyword>
<feature type="compositionally biased region" description="Low complexity" evidence="7">
    <location>
        <begin position="86"/>
        <end position="108"/>
    </location>
</feature>
<feature type="compositionally biased region" description="Acidic residues" evidence="7">
    <location>
        <begin position="71"/>
        <end position="85"/>
    </location>
</feature>
<comment type="subcellular location">
    <subcellularLocation>
        <location evidence="1">Membrane</location>
    </subcellularLocation>
</comment>
<feature type="compositionally biased region" description="Low complexity" evidence="7">
    <location>
        <begin position="719"/>
        <end position="752"/>
    </location>
</feature>
<feature type="region of interest" description="Disordered" evidence="7">
    <location>
        <begin position="1158"/>
        <end position="1179"/>
    </location>
</feature>
<feature type="domain" description="SMP-LTD" evidence="9">
    <location>
        <begin position="265"/>
        <end position="456"/>
    </location>
</feature>
<feature type="domain" description="C2" evidence="8">
    <location>
        <begin position="498"/>
        <end position="617"/>
    </location>
</feature>
<feature type="compositionally biased region" description="Low complexity" evidence="7">
    <location>
        <begin position="1045"/>
        <end position="1056"/>
    </location>
</feature>
<feature type="region of interest" description="Disordered" evidence="7">
    <location>
        <begin position="707"/>
        <end position="752"/>
    </location>
</feature>
<feature type="region of interest" description="Disordered" evidence="7">
    <location>
        <begin position="1041"/>
        <end position="1083"/>
    </location>
</feature>
<keyword evidence="11" id="KW-1185">Reference proteome</keyword>
<keyword evidence="4" id="KW-0446">Lipid-binding</keyword>
<evidence type="ECO:0000256" key="7">
    <source>
        <dbReference type="SAM" id="MobiDB-lite"/>
    </source>
</evidence>
<dbReference type="CDD" id="cd21669">
    <property type="entry name" value="SMP_SF"/>
    <property type="match status" value="1"/>
</dbReference>
<feature type="region of interest" description="Disordered" evidence="7">
    <location>
        <begin position="968"/>
        <end position="1023"/>
    </location>
</feature>
<evidence type="ECO:0000259" key="9">
    <source>
        <dbReference type="PROSITE" id="PS51847"/>
    </source>
</evidence>
<evidence type="ECO:0000256" key="2">
    <source>
        <dbReference type="ARBA" id="ARBA00022448"/>
    </source>
</evidence>
<feature type="compositionally biased region" description="Polar residues" evidence="7">
    <location>
        <begin position="122"/>
        <end position="136"/>
    </location>
</feature>
<dbReference type="PROSITE" id="PS51847">
    <property type="entry name" value="SMP"/>
    <property type="match status" value="1"/>
</dbReference>
<keyword evidence="6" id="KW-0175">Coiled coil</keyword>
<proteinExistence type="predicted"/>
<dbReference type="EMBL" id="LHPF02000012">
    <property type="protein sequence ID" value="PSC71971.1"/>
    <property type="molecule type" value="Genomic_DNA"/>
</dbReference>
<dbReference type="CDD" id="cd00030">
    <property type="entry name" value="C2"/>
    <property type="match status" value="1"/>
</dbReference>
<dbReference type="PROSITE" id="PS50004">
    <property type="entry name" value="C2"/>
    <property type="match status" value="1"/>
</dbReference>
<organism evidence="10 11">
    <name type="scientific">Micractinium conductrix</name>
    <dbReference type="NCBI Taxonomy" id="554055"/>
    <lineage>
        <taxon>Eukaryota</taxon>
        <taxon>Viridiplantae</taxon>
        <taxon>Chlorophyta</taxon>
        <taxon>core chlorophytes</taxon>
        <taxon>Trebouxiophyceae</taxon>
        <taxon>Chlorellales</taxon>
        <taxon>Chlorellaceae</taxon>
        <taxon>Chlorella clade</taxon>
        <taxon>Micractinium</taxon>
    </lineage>
</organism>
<feature type="compositionally biased region" description="Low complexity" evidence="7">
    <location>
        <begin position="139"/>
        <end position="151"/>
    </location>
</feature>
<evidence type="ECO:0000256" key="1">
    <source>
        <dbReference type="ARBA" id="ARBA00004370"/>
    </source>
</evidence>
<dbReference type="PANTHER" id="PTHR47261:SF4">
    <property type="entry name" value="C2 DOMAIN-CONTAINING PROTEIN"/>
    <property type="match status" value="1"/>
</dbReference>
<evidence type="ECO:0000313" key="11">
    <source>
        <dbReference type="Proteomes" id="UP000239649"/>
    </source>
</evidence>
<feature type="compositionally biased region" description="Gly residues" evidence="7">
    <location>
        <begin position="707"/>
        <end position="718"/>
    </location>
</feature>
<feature type="region of interest" description="Disordered" evidence="7">
    <location>
        <begin position="1287"/>
        <end position="1306"/>
    </location>
</feature>
<feature type="region of interest" description="Disordered" evidence="7">
    <location>
        <begin position="1"/>
        <end position="26"/>
    </location>
</feature>
<evidence type="ECO:0000256" key="5">
    <source>
        <dbReference type="ARBA" id="ARBA00023136"/>
    </source>
</evidence>
<dbReference type="InterPro" id="IPR000008">
    <property type="entry name" value="C2_dom"/>
</dbReference>
<dbReference type="Gene3D" id="2.60.40.150">
    <property type="entry name" value="C2 domain"/>
    <property type="match status" value="1"/>
</dbReference>
<feature type="coiled-coil region" evidence="6">
    <location>
        <begin position="884"/>
        <end position="918"/>
    </location>
</feature>
<accession>A0A2P6VD44</accession>
<name>A0A2P6VD44_9CHLO</name>
<gene>
    <name evidence="10" type="ORF">C2E20_4706</name>
</gene>
<dbReference type="Pfam" id="PF25669">
    <property type="entry name" value="SMP_MUG190-like"/>
    <property type="match status" value="1"/>
</dbReference>
<evidence type="ECO:0000313" key="10">
    <source>
        <dbReference type="EMBL" id="PSC71971.1"/>
    </source>
</evidence>
<dbReference type="SMART" id="SM00239">
    <property type="entry name" value="C2"/>
    <property type="match status" value="1"/>
</dbReference>
<dbReference type="STRING" id="554055.A0A2P6VD44"/>
<evidence type="ECO:0000256" key="4">
    <source>
        <dbReference type="ARBA" id="ARBA00023121"/>
    </source>
</evidence>
<keyword evidence="3" id="KW-0445">Lipid transport</keyword>
<reference evidence="10 11" key="1">
    <citation type="journal article" date="2018" name="Plant J.">
        <title>Genome sequences of Chlorella sorokiniana UTEX 1602 and Micractinium conductrix SAG 241.80: implications to maltose excretion by a green alga.</title>
        <authorList>
            <person name="Arriola M.B."/>
            <person name="Velmurugan N."/>
            <person name="Zhang Y."/>
            <person name="Plunkett M.H."/>
            <person name="Hondzo H."/>
            <person name="Barney B.M."/>
        </authorList>
    </citation>
    <scope>NUCLEOTIDE SEQUENCE [LARGE SCALE GENOMIC DNA]</scope>
    <source>
        <strain evidence="10 11">SAG 241.80</strain>
    </source>
</reference>
<evidence type="ECO:0000259" key="8">
    <source>
        <dbReference type="PROSITE" id="PS50004"/>
    </source>
</evidence>
<dbReference type="InterPro" id="IPR031468">
    <property type="entry name" value="SMP_LBD"/>
</dbReference>
<dbReference type="PANTHER" id="PTHR47261">
    <property type="entry name" value="CALCIUM-DEPENDENT LIPID-BINDING (CALB DOMAIN) FAMILY PROTEIN"/>
    <property type="match status" value="1"/>
</dbReference>
<dbReference type="GO" id="GO:0008289">
    <property type="term" value="F:lipid binding"/>
    <property type="evidence" value="ECO:0007669"/>
    <property type="project" value="UniProtKB-KW"/>
</dbReference>
<sequence>MLVGSGGLRQRAAANPRPVLSSASGCRDALPTRGGALVLPVAARHRQRQRPLLVRPTSRRLAWPPAALNDDGTEPGWDDWADESEAWGGWAPPASAASTSQASTAAAEPGGGGSSGTFSGRQGVTQHLQASTSGRGEQQEQQQRAEAAAPPLAARSVFQRYAGRGVAAPRVGVASASSHAIPPPPRPSGIPARYFTLGAVAAVALHYLVNFAGTLPVVRRLVQRFVWWSARGGPALPPPPSAPGSPRDAAGGGGTAALAVQYCEDEESVEWVNMCWRKAWRVYQRGIERWLADLLQPLFDSLVAEKMVPSFVQRLRIMEFTLDHEAPYFTNMRRRTSRKDSDLNGVVDVRYTGGARMLLLIEVGTGRWRIKIPVMVSDLDLEGKLWLKIRLAPMCPWIGTLGLGFVGAPNIKVQLAPYNRIRLMKIPILQAFLTKLLTVDLPELMVLPKRLEINIPPAVTAVAEAAVGRDAVMRAVASAVLQADALEHALLAALPLGPQGAAGGVSLPDLFTGELQVTLHEARDLPVWGFPWQSNPYCRMTLGSQAVQSKRDDDTSHAGQHRSPVWNQEFQFLVEDPSNQALDIWIGDSPMTGRTEVGRASFSLSQLAADGTADVWLPVESSMPGERTQGAVRLVISYKPFQEDEPTMDSGYRTAAEYGLAPPVGEITDIKTAADASSRAAVAASAAAAAVAVTKAAAARAAARLARGGGAGGKGSGSGMSWQQLQQQQQQQGSSGANGSLSQAPASASTSNGTGAAAAAAAAATAVAVAAVNGAAPGDGRAAAAAVPAAVPAAQRGNSTVEQLTAMAEAMQKLTAEVDGIVHSGTSVVPPGGKAAPGGSGTAAAGTAIDADVKVAAVEAVAAAEAAAISAVAAGDLAGANKVLQNAAAALQSTVAQLAAAEAKGSAVRAEAEAAEAAAPPATPAAAAATGAAARALTPQERAQQALAAAHVAAAQAADAAAVGARPSAAVDVRQPSPGEGDEAGDEGALSSSDEAVGLDAAPAAEAAAERGKGLPSYDAPPEEAQPWWLSAAALVPGVPRQGDADAAAGAAAEADGGVGMEPSTAQQLGQQQQQQQPGPVTDVVIPPDLPLDEITAEVLKSWKLRDTHVETLLQKAMEARRKQKERPWLQLLTVMSVASAVLLAAVLWHMEHMPMSGEQQKDEAASTTPAVHLAPAAGDYGGGGGGRAAVGGAGGPSLGSPSAGGGFSLKALSGGETGGFSDITGGTTGGFKDISGGATGGLSDIRGGATGGLGDLTGGGTGGFDDLTGGETGGLGDISGAATGGLQDIQGGSVGGLRDIGPGGR</sequence>
<evidence type="ECO:0000256" key="6">
    <source>
        <dbReference type="SAM" id="Coils"/>
    </source>
</evidence>
<feature type="compositionally biased region" description="Low complexity" evidence="7">
    <location>
        <begin position="1067"/>
        <end position="1077"/>
    </location>
</feature>
<dbReference type="Proteomes" id="UP000239649">
    <property type="component" value="Unassembled WGS sequence"/>
</dbReference>